<dbReference type="PANTHER" id="PTHR40267:SF1">
    <property type="entry name" value="BLR3294 PROTEIN"/>
    <property type="match status" value="1"/>
</dbReference>
<dbReference type="PANTHER" id="PTHR40267">
    <property type="entry name" value="BLR3294 PROTEIN"/>
    <property type="match status" value="1"/>
</dbReference>
<dbReference type="InterPro" id="IPR026286">
    <property type="entry name" value="MaiA/AMDase"/>
</dbReference>
<gene>
    <name evidence="1" type="ORF">DD666_02310</name>
</gene>
<evidence type="ECO:0000313" key="1">
    <source>
        <dbReference type="EMBL" id="HBP28231.1"/>
    </source>
</evidence>
<reference evidence="1 2" key="1">
    <citation type="journal article" date="2018" name="Nat. Biotechnol.">
        <title>A standardized bacterial taxonomy based on genome phylogeny substantially revises the tree of life.</title>
        <authorList>
            <person name="Parks D.H."/>
            <person name="Chuvochina M."/>
            <person name="Waite D.W."/>
            <person name="Rinke C."/>
            <person name="Skarshewski A."/>
            <person name="Chaumeil P.A."/>
            <person name="Hugenholtz P."/>
        </authorList>
    </citation>
    <scope>NUCLEOTIDE SEQUENCE [LARGE SCALE GENOMIC DNA]</scope>
    <source>
        <strain evidence="1">UBA10707</strain>
    </source>
</reference>
<accession>A0A356LCE7</accession>
<name>A0A356LCE7_9BURK</name>
<evidence type="ECO:0000313" key="2">
    <source>
        <dbReference type="Proteomes" id="UP000264036"/>
    </source>
</evidence>
<proteinExistence type="predicted"/>
<dbReference type="InterPro" id="IPR053714">
    <property type="entry name" value="Iso_Racemase_Enz_sf"/>
</dbReference>
<dbReference type="Gene3D" id="3.40.50.12500">
    <property type="match status" value="1"/>
</dbReference>
<protein>
    <submittedName>
        <fullName evidence="1">Asp/Glu/hydantoin racemase</fullName>
    </submittedName>
</protein>
<dbReference type="PIRSF" id="PIRSF015736">
    <property type="entry name" value="MI"/>
    <property type="match status" value="1"/>
</dbReference>
<dbReference type="Proteomes" id="UP000264036">
    <property type="component" value="Unassembled WGS sequence"/>
</dbReference>
<sequence>MMERKFIGVLTPSSNTALEPLTSAIVADAPHVSAHFSRFPVTEISMREQSVNQFDPAVILEAAQLLADAHVDVICWSGTSAGWLGIEHDETLCRQITERTGIPATTAVLALQELMQRNHVRNLGLVTPYIADVQDLIIDNYHKAGINCIAQAHLGLTVNHEFGCVEPDTLAAMIRQVAEKRPDAITVLCTNLRAAHIVKELEAELDIPIYDSVAAVVWKAFEMLKINPHNLKGWGRMFYEAQV</sequence>
<dbReference type="EMBL" id="DOEK01000004">
    <property type="protein sequence ID" value="HBP28231.1"/>
    <property type="molecule type" value="Genomic_DNA"/>
</dbReference>
<comment type="caution">
    <text evidence="1">The sequence shown here is derived from an EMBL/GenBank/DDBJ whole genome shotgun (WGS) entry which is preliminary data.</text>
</comment>
<dbReference type="AlphaFoldDB" id="A0A356LCE7"/>
<organism evidence="1 2">
    <name type="scientific">Advenella kashmirensis</name>
    <dbReference type="NCBI Taxonomy" id="310575"/>
    <lineage>
        <taxon>Bacteria</taxon>
        <taxon>Pseudomonadati</taxon>
        <taxon>Pseudomonadota</taxon>
        <taxon>Betaproteobacteria</taxon>
        <taxon>Burkholderiales</taxon>
        <taxon>Alcaligenaceae</taxon>
    </lineage>
</organism>
<dbReference type="Pfam" id="PF17645">
    <property type="entry name" value="Amdase"/>
    <property type="match status" value="1"/>
</dbReference>